<name>A0A6M3TCK2_9CAUD</name>
<accession>A0A6M3TCK2</accession>
<protein>
    <submittedName>
        <fullName evidence="1">Uncharacterized protein</fullName>
    </submittedName>
</protein>
<evidence type="ECO:0000313" key="2">
    <source>
        <dbReference type="Proteomes" id="UP000502596"/>
    </source>
</evidence>
<dbReference type="EMBL" id="MT104466">
    <property type="protein sequence ID" value="QJD54645.1"/>
    <property type="molecule type" value="Genomic_DNA"/>
</dbReference>
<gene>
    <name evidence="1" type="ORF">PssvBMR2_gp02</name>
</gene>
<evidence type="ECO:0000313" key="1">
    <source>
        <dbReference type="EMBL" id="QJD54645.1"/>
    </source>
</evidence>
<keyword evidence="2" id="KW-1185">Reference proteome</keyword>
<proteinExistence type="predicted"/>
<sequence length="37" mass="4443">MTRQGGPKDRVKEGLDKVVKRCRIRNINNETRCQRWT</sequence>
<organism evidence="1 2">
    <name type="scientific">Pseudomonas phage MR2</name>
    <dbReference type="NCBI Taxonomy" id="2711170"/>
    <lineage>
        <taxon>Viruses</taxon>
        <taxon>Duplodnaviria</taxon>
        <taxon>Heunggongvirae</taxon>
        <taxon>Uroviricota</taxon>
        <taxon>Caudoviricetes</taxon>
        <taxon>Autographivirales</taxon>
        <taxon>Autotranscriptaviridae</taxon>
        <taxon>Studiervirinae</taxon>
        <taxon>Hennigervirus</taxon>
        <taxon>Hennigervirus MR2</taxon>
    </lineage>
</organism>
<dbReference type="Proteomes" id="UP000502596">
    <property type="component" value="Segment"/>
</dbReference>
<reference evidence="1 2" key="1">
    <citation type="journal article" date="2020" name="Microb. Biotechnol.">
        <title>Phage biocontrol to combat Pseudomonas syringae pathogens causing disease in cherry.</title>
        <authorList>
            <person name="Rabiey M."/>
            <person name="Roy S.R."/>
            <person name="Holtappels D."/>
            <person name="Franceschetti L."/>
            <person name="Quilty B.J."/>
            <person name="Creeth R."/>
            <person name="Sundin G.W."/>
            <person name="Wagemans J."/>
            <person name="Lavigne R."/>
            <person name="Jackson R.W."/>
        </authorList>
    </citation>
    <scope>NUCLEOTIDE SEQUENCE [LARGE SCALE GENOMIC DNA]</scope>
</reference>